<dbReference type="Proteomes" id="UP000282971">
    <property type="component" value="Unassembled WGS sequence"/>
</dbReference>
<evidence type="ECO:0000313" key="3">
    <source>
        <dbReference type="Proteomes" id="UP000282971"/>
    </source>
</evidence>
<feature type="transmembrane region" description="Helical" evidence="1">
    <location>
        <begin position="20"/>
        <end position="39"/>
    </location>
</feature>
<evidence type="ECO:0000313" key="2">
    <source>
        <dbReference type="EMBL" id="RVT90911.1"/>
    </source>
</evidence>
<keyword evidence="1" id="KW-0472">Membrane</keyword>
<dbReference type="EMBL" id="SACN01000002">
    <property type="protein sequence ID" value="RVT90911.1"/>
    <property type="molecule type" value="Genomic_DNA"/>
</dbReference>
<feature type="transmembrane region" description="Helical" evidence="1">
    <location>
        <begin position="45"/>
        <end position="64"/>
    </location>
</feature>
<organism evidence="2 3">
    <name type="scientific">Sphingomonas crocodyli</name>
    <dbReference type="NCBI Taxonomy" id="1979270"/>
    <lineage>
        <taxon>Bacteria</taxon>
        <taxon>Pseudomonadati</taxon>
        <taxon>Pseudomonadota</taxon>
        <taxon>Alphaproteobacteria</taxon>
        <taxon>Sphingomonadales</taxon>
        <taxon>Sphingomonadaceae</taxon>
        <taxon>Sphingomonas</taxon>
    </lineage>
</organism>
<reference evidence="2 3" key="1">
    <citation type="submission" date="2019-01" db="EMBL/GenBank/DDBJ databases">
        <authorList>
            <person name="Chen W.-M."/>
        </authorList>
    </citation>
    <scope>NUCLEOTIDE SEQUENCE [LARGE SCALE GENOMIC DNA]</scope>
    <source>
        <strain evidence="2 3">CCP-7</strain>
    </source>
</reference>
<proteinExistence type="predicted"/>
<keyword evidence="1" id="KW-1133">Transmembrane helix</keyword>
<accession>A0A437LZQ0</accession>
<keyword evidence="1" id="KW-0812">Transmembrane</keyword>
<dbReference type="RefSeq" id="WP_127744926.1">
    <property type="nucleotide sequence ID" value="NZ_SACN01000002.1"/>
</dbReference>
<comment type="caution">
    <text evidence="2">The sequence shown here is derived from an EMBL/GenBank/DDBJ whole genome shotgun (WGS) entry which is preliminary data.</text>
</comment>
<keyword evidence="3" id="KW-1185">Reference proteome</keyword>
<evidence type="ECO:0000256" key="1">
    <source>
        <dbReference type="SAM" id="Phobius"/>
    </source>
</evidence>
<dbReference type="AlphaFoldDB" id="A0A437LZQ0"/>
<sequence length="70" mass="7760">MWPELQSIFAKLSDGAPRLYPVAGILLAILIYLKLVAVFDDRLPALIITLVASVAWVSVSSSFTDPRHHR</sequence>
<gene>
    <name evidence="2" type="ORF">EOD43_15335</name>
</gene>
<name>A0A437LZQ0_9SPHN</name>
<protein>
    <submittedName>
        <fullName evidence="2">Uncharacterized protein</fullName>
    </submittedName>
</protein>